<dbReference type="Pfam" id="PF00072">
    <property type="entry name" value="Response_reg"/>
    <property type="match status" value="1"/>
</dbReference>
<dbReference type="Proteomes" id="UP001152467">
    <property type="component" value="Unassembled WGS sequence"/>
</dbReference>
<protein>
    <recommendedName>
        <fullName evidence="3">histidine kinase</fullName>
        <ecNumber evidence="3">2.7.13.3</ecNumber>
    </recommendedName>
</protein>
<dbReference type="NCBIfam" id="TIGR00229">
    <property type="entry name" value="sensory_box"/>
    <property type="match status" value="1"/>
</dbReference>
<comment type="subcellular location">
    <subcellularLocation>
        <location evidence="2">Cell inner membrane</location>
        <topology evidence="2">Multi-pass membrane protein</topology>
    </subcellularLocation>
</comment>
<gene>
    <name evidence="22" type="primary">rcsC_1</name>
    <name evidence="22" type="ORF">PSECIP111854_00084</name>
</gene>
<dbReference type="EC" id="2.7.13.3" evidence="3"/>
<evidence type="ECO:0000313" key="22">
    <source>
        <dbReference type="EMBL" id="CAH9049450.1"/>
    </source>
</evidence>
<keyword evidence="5" id="KW-0997">Cell inner membrane</keyword>
<keyword evidence="16" id="KW-0175">Coiled coil</keyword>
<dbReference type="Pfam" id="PF08448">
    <property type="entry name" value="PAS_4"/>
    <property type="match status" value="1"/>
</dbReference>
<keyword evidence="10" id="KW-0067">ATP-binding</keyword>
<keyword evidence="8 17" id="KW-0812">Transmembrane</keyword>
<dbReference type="CDD" id="cd17546">
    <property type="entry name" value="REC_hyHK_CKI1_RcsC-like"/>
    <property type="match status" value="1"/>
</dbReference>
<dbReference type="InterPro" id="IPR035965">
    <property type="entry name" value="PAS-like_dom_sf"/>
</dbReference>
<dbReference type="Gene3D" id="1.10.287.130">
    <property type="match status" value="1"/>
</dbReference>
<dbReference type="SMART" id="SM00091">
    <property type="entry name" value="PAS"/>
    <property type="match status" value="2"/>
</dbReference>
<dbReference type="InterPro" id="IPR036890">
    <property type="entry name" value="HATPase_C_sf"/>
</dbReference>
<name>A0A9W4VM35_9GAMM</name>
<dbReference type="Pfam" id="PF01627">
    <property type="entry name" value="Hpt"/>
    <property type="match status" value="1"/>
</dbReference>
<dbReference type="SMART" id="SM00448">
    <property type="entry name" value="REC"/>
    <property type="match status" value="1"/>
</dbReference>
<organism evidence="22 23">
    <name type="scientific">Pseudoalteromonas holothuriae</name>
    <dbReference type="NCBI Taxonomy" id="2963714"/>
    <lineage>
        <taxon>Bacteria</taxon>
        <taxon>Pseudomonadati</taxon>
        <taxon>Pseudomonadota</taxon>
        <taxon>Gammaproteobacteria</taxon>
        <taxon>Alteromonadales</taxon>
        <taxon>Pseudoalteromonadaceae</taxon>
        <taxon>Pseudoalteromonas</taxon>
    </lineage>
</organism>
<dbReference type="PRINTS" id="PR00344">
    <property type="entry name" value="BCTRLSENSOR"/>
</dbReference>
<feature type="transmembrane region" description="Helical" evidence="17">
    <location>
        <begin position="302"/>
        <end position="323"/>
    </location>
</feature>
<proteinExistence type="predicted"/>
<evidence type="ECO:0000256" key="10">
    <source>
        <dbReference type="ARBA" id="ARBA00022840"/>
    </source>
</evidence>
<dbReference type="SUPFAM" id="SSF52172">
    <property type="entry name" value="CheY-like"/>
    <property type="match status" value="1"/>
</dbReference>
<dbReference type="Gene3D" id="1.20.120.160">
    <property type="entry name" value="HPT domain"/>
    <property type="match status" value="1"/>
</dbReference>
<feature type="coiled-coil region" evidence="16">
    <location>
        <begin position="369"/>
        <end position="396"/>
    </location>
</feature>
<reference evidence="22" key="1">
    <citation type="submission" date="2022-07" db="EMBL/GenBank/DDBJ databases">
        <authorList>
            <person name="Criscuolo A."/>
        </authorList>
    </citation>
    <scope>NUCLEOTIDE SEQUENCE</scope>
    <source>
        <strain evidence="22">CIP111854</strain>
    </source>
</reference>
<dbReference type="InterPro" id="IPR001789">
    <property type="entry name" value="Sig_transdc_resp-reg_receiver"/>
</dbReference>
<dbReference type="CDD" id="cd00088">
    <property type="entry name" value="HPT"/>
    <property type="match status" value="1"/>
</dbReference>
<evidence type="ECO:0000256" key="11">
    <source>
        <dbReference type="ARBA" id="ARBA00022989"/>
    </source>
</evidence>
<dbReference type="SUPFAM" id="SSF55785">
    <property type="entry name" value="PYP-like sensor domain (PAS domain)"/>
    <property type="match status" value="2"/>
</dbReference>
<dbReference type="PROSITE" id="PS50110">
    <property type="entry name" value="RESPONSE_REGULATORY"/>
    <property type="match status" value="1"/>
</dbReference>
<keyword evidence="11 17" id="KW-1133">Transmembrane helix</keyword>
<dbReference type="PANTHER" id="PTHR43047">
    <property type="entry name" value="TWO-COMPONENT HISTIDINE PROTEIN KINASE"/>
    <property type="match status" value="1"/>
</dbReference>
<dbReference type="SMART" id="SM00387">
    <property type="entry name" value="HATPase_c"/>
    <property type="match status" value="1"/>
</dbReference>
<dbReference type="SUPFAM" id="SSF47384">
    <property type="entry name" value="Homodimeric domain of signal transducing histidine kinase"/>
    <property type="match status" value="1"/>
</dbReference>
<evidence type="ECO:0000256" key="15">
    <source>
        <dbReference type="PROSITE-ProRule" id="PRU00169"/>
    </source>
</evidence>
<dbReference type="InterPro" id="IPR013656">
    <property type="entry name" value="PAS_4"/>
</dbReference>
<keyword evidence="9 22" id="KW-0418">Kinase</keyword>
<evidence type="ECO:0000256" key="9">
    <source>
        <dbReference type="ARBA" id="ARBA00022777"/>
    </source>
</evidence>
<feature type="transmembrane region" description="Helical" evidence="17">
    <location>
        <begin position="16"/>
        <end position="36"/>
    </location>
</feature>
<feature type="modified residue" description="Phosphohistidine" evidence="14">
    <location>
        <position position="1180"/>
    </location>
</feature>
<dbReference type="InterPro" id="IPR000014">
    <property type="entry name" value="PAS"/>
</dbReference>
<evidence type="ECO:0000259" key="19">
    <source>
        <dbReference type="PROSITE" id="PS50110"/>
    </source>
</evidence>
<dbReference type="FunFam" id="3.30.565.10:FF:000010">
    <property type="entry name" value="Sensor histidine kinase RcsC"/>
    <property type="match status" value="1"/>
</dbReference>
<dbReference type="InterPro" id="IPR008207">
    <property type="entry name" value="Sig_transdc_His_kin_Hpt_dom"/>
</dbReference>
<evidence type="ECO:0000256" key="3">
    <source>
        <dbReference type="ARBA" id="ARBA00012438"/>
    </source>
</evidence>
<dbReference type="PANTHER" id="PTHR43047:SF64">
    <property type="entry name" value="HISTIDINE KINASE CONTAINING CHEY-HOMOLOGOUS RECEIVER DOMAIN AND PAS DOMAIN-RELATED"/>
    <property type="match status" value="1"/>
</dbReference>
<evidence type="ECO:0000256" key="2">
    <source>
        <dbReference type="ARBA" id="ARBA00004429"/>
    </source>
</evidence>
<dbReference type="InterPro" id="IPR003594">
    <property type="entry name" value="HATPase_dom"/>
</dbReference>
<dbReference type="InterPro" id="IPR003661">
    <property type="entry name" value="HisK_dim/P_dom"/>
</dbReference>
<evidence type="ECO:0000256" key="5">
    <source>
        <dbReference type="ARBA" id="ARBA00022519"/>
    </source>
</evidence>
<dbReference type="SMART" id="SM00388">
    <property type="entry name" value="HisKA"/>
    <property type="match status" value="1"/>
</dbReference>
<keyword evidence="4" id="KW-1003">Cell membrane</keyword>
<dbReference type="EMBL" id="CAMAPC010000001">
    <property type="protein sequence ID" value="CAH9049450.1"/>
    <property type="molecule type" value="Genomic_DNA"/>
</dbReference>
<evidence type="ECO:0000256" key="8">
    <source>
        <dbReference type="ARBA" id="ARBA00022692"/>
    </source>
</evidence>
<sequence>MKENQDFIPLKKYRTAALASLFMSIFVAGFLCMHLYHIKLNRAFTQHQAYYEAIDSQIIQKVAEASNVIDNIFSSLMQPLVYKFESSITHEIEKNNNYYHQLDGEGGEIVVRKASHSAFDVPDNWQQILALGPAFNTALALIPALDAIAYVKEGQFAFVRRRDSSTSHMLSAMLDGALAPDFSQSNFSSSRRVNIEEKHYFSIAKQSGNAEGEYVVLVYDSADVANWLKDVTSEHVTITLFNKDKLNLLNDDAVELKSKTSINEIAPWEDGVQLYRLRANMPIYVVYAQDEAQFRNPVLIEVLLEFGFLLIFMVTIYLLLSWLGNRIFIYPVSYFLSYLTYQENAPKGTFDYVVPVDWQPWFARVKQVVTQKQGLLEQLQRHNEVLDEQVQSQKRALSRSLEAKERQAALLNTVLDSVPDLIYFKNIDGSFIGCNRAFELFLGVEKSQLVGREQTEITSMYPEFLTLEQQMFNEKKAITQTITLDDKSYMLTLSPFLCAQRGMLGSLGVARDVTMQQQAIKALQASEESFKSAMEYAPNGVILVSLDKEVLAMNKAARRYLDKATITPLVQLSSLFTADGYLAISHVLSMLLKDTKKVLELSISQNEPYSWLQLSASLVWDKKKVAKYYVLHLQDITSLTQAKLDAERATLAKSRFIANISHEIRTPLNVIQGVVGIIKKQQISEQHSTMLGQVEHASEQLLNMLDSILTFAKVEGKQQAVCIQPFCVATTVRDCLELITPLIEKKQLKLIVKVDDRVWPVLQSDENKIKQILLNLLNNAVKYTQSGTITLSLTVEDSSSEQQSVRFSVADTGIGIKHEDQQRLFDAFTQGDESLSRQHEGIGLGLAIVKHEVTLLGGNISLNSELNRGSEFYFTLKMDKVVCVVAQAYSPVLWLCKKERVVDYLKQADICLVYSANEAIIEMTQREYKSLVVCDPNEVSALLQHAPQYIEGLESVISTQLQSFSKTTCNAPLTIMPDEMFLQSAYSCLLYEQNSQMLIQAHKDISGCLCLVIDDNSLNLDITANMLLALNINVVVQNSASNLVEVVSALNPDLILMDIHMPVIDGFQATKELKQALESFSNPIIALTANAQHSEQERALDVGMCDYLTKPVSQAKLHQALQTHLQNEDVFFDSHFGLQQMMGNVELLSKTLEKFANMCTEYLQKIDTENELTKLQMIAHNVKGAAGGVGFVRLATTAKQLELHLKDHGTLQNSTLVRNLVMCLTQVRQYILMKYHGE</sequence>
<evidence type="ECO:0000256" key="14">
    <source>
        <dbReference type="PROSITE-ProRule" id="PRU00110"/>
    </source>
</evidence>
<dbReference type="SUPFAM" id="SSF47226">
    <property type="entry name" value="Histidine-containing phosphotransfer domain, HPT domain"/>
    <property type="match status" value="1"/>
</dbReference>
<dbReference type="GO" id="GO:0000155">
    <property type="term" value="F:phosphorelay sensor kinase activity"/>
    <property type="evidence" value="ECO:0007669"/>
    <property type="project" value="InterPro"/>
</dbReference>
<dbReference type="SUPFAM" id="SSF55874">
    <property type="entry name" value="ATPase domain of HSP90 chaperone/DNA topoisomerase II/histidine kinase"/>
    <property type="match status" value="1"/>
</dbReference>
<feature type="domain" description="Response regulatory" evidence="19">
    <location>
        <begin position="1009"/>
        <end position="1125"/>
    </location>
</feature>
<evidence type="ECO:0000259" key="20">
    <source>
        <dbReference type="PROSITE" id="PS50112"/>
    </source>
</evidence>
<dbReference type="PROSITE" id="PS50894">
    <property type="entry name" value="HPT"/>
    <property type="match status" value="1"/>
</dbReference>
<dbReference type="Pfam" id="PF00512">
    <property type="entry name" value="HisKA"/>
    <property type="match status" value="1"/>
</dbReference>
<evidence type="ECO:0000256" key="6">
    <source>
        <dbReference type="ARBA" id="ARBA00022553"/>
    </source>
</evidence>
<evidence type="ECO:0000259" key="18">
    <source>
        <dbReference type="PROSITE" id="PS50109"/>
    </source>
</evidence>
<dbReference type="InterPro" id="IPR011006">
    <property type="entry name" value="CheY-like_superfamily"/>
</dbReference>
<dbReference type="InterPro" id="IPR005467">
    <property type="entry name" value="His_kinase_dom"/>
</dbReference>
<dbReference type="PROSITE" id="PS50112">
    <property type="entry name" value="PAS"/>
    <property type="match status" value="1"/>
</dbReference>
<feature type="modified residue" description="4-aspartylphosphate" evidence="15">
    <location>
        <position position="1058"/>
    </location>
</feature>
<dbReference type="CDD" id="cd00082">
    <property type="entry name" value="HisKA"/>
    <property type="match status" value="1"/>
</dbReference>
<dbReference type="AlphaFoldDB" id="A0A9W4VM35"/>
<keyword evidence="6 15" id="KW-0597">Phosphoprotein</keyword>
<dbReference type="Gene3D" id="3.40.50.2300">
    <property type="match status" value="1"/>
</dbReference>
<evidence type="ECO:0000256" key="16">
    <source>
        <dbReference type="SAM" id="Coils"/>
    </source>
</evidence>
<keyword evidence="13 17" id="KW-0472">Membrane</keyword>
<feature type="domain" description="Histidine kinase" evidence="18">
    <location>
        <begin position="659"/>
        <end position="880"/>
    </location>
</feature>
<keyword evidence="7 22" id="KW-0808">Transferase</keyword>
<dbReference type="Gene3D" id="3.30.450.20">
    <property type="entry name" value="PAS domain"/>
    <property type="match status" value="2"/>
</dbReference>
<keyword evidence="23" id="KW-1185">Reference proteome</keyword>
<evidence type="ECO:0000256" key="7">
    <source>
        <dbReference type="ARBA" id="ARBA00022679"/>
    </source>
</evidence>
<evidence type="ECO:0000256" key="17">
    <source>
        <dbReference type="SAM" id="Phobius"/>
    </source>
</evidence>
<dbReference type="PROSITE" id="PS50109">
    <property type="entry name" value="HIS_KIN"/>
    <property type="match status" value="1"/>
</dbReference>
<keyword evidence="10" id="KW-0547">Nucleotide-binding</keyword>
<feature type="domain" description="HPt" evidence="21">
    <location>
        <begin position="1137"/>
        <end position="1238"/>
    </location>
</feature>
<comment type="caution">
    <text evidence="22">The sequence shown here is derived from an EMBL/GenBank/DDBJ whole genome shotgun (WGS) entry which is preliminary data.</text>
</comment>
<dbReference type="InterPro" id="IPR004358">
    <property type="entry name" value="Sig_transdc_His_kin-like_C"/>
</dbReference>
<dbReference type="Gene3D" id="3.30.565.10">
    <property type="entry name" value="Histidine kinase-like ATPase, C-terminal domain"/>
    <property type="match status" value="1"/>
</dbReference>
<evidence type="ECO:0000256" key="4">
    <source>
        <dbReference type="ARBA" id="ARBA00022475"/>
    </source>
</evidence>
<dbReference type="InterPro" id="IPR036641">
    <property type="entry name" value="HPT_dom_sf"/>
</dbReference>
<evidence type="ECO:0000313" key="23">
    <source>
        <dbReference type="Proteomes" id="UP001152467"/>
    </source>
</evidence>
<dbReference type="Pfam" id="PF02518">
    <property type="entry name" value="HATPase_c"/>
    <property type="match status" value="1"/>
</dbReference>
<evidence type="ECO:0000256" key="1">
    <source>
        <dbReference type="ARBA" id="ARBA00000085"/>
    </source>
</evidence>
<feature type="domain" description="PAS" evidence="20">
    <location>
        <begin position="407"/>
        <end position="463"/>
    </location>
</feature>
<evidence type="ECO:0000256" key="13">
    <source>
        <dbReference type="ARBA" id="ARBA00023136"/>
    </source>
</evidence>
<dbReference type="GO" id="GO:0005886">
    <property type="term" value="C:plasma membrane"/>
    <property type="evidence" value="ECO:0007669"/>
    <property type="project" value="UniProtKB-SubCell"/>
</dbReference>
<dbReference type="InterPro" id="IPR036097">
    <property type="entry name" value="HisK_dim/P_sf"/>
</dbReference>
<evidence type="ECO:0000256" key="12">
    <source>
        <dbReference type="ARBA" id="ARBA00023012"/>
    </source>
</evidence>
<dbReference type="CDD" id="cd16922">
    <property type="entry name" value="HATPase_EvgS-ArcB-TorS-like"/>
    <property type="match status" value="1"/>
</dbReference>
<comment type="catalytic activity">
    <reaction evidence="1">
        <text>ATP + protein L-histidine = ADP + protein N-phospho-L-histidine.</text>
        <dbReference type="EC" id="2.7.13.3"/>
    </reaction>
</comment>
<evidence type="ECO:0000259" key="21">
    <source>
        <dbReference type="PROSITE" id="PS50894"/>
    </source>
</evidence>
<keyword evidence="12" id="KW-0902">Two-component regulatory system</keyword>
<accession>A0A9W4VM35</accession>